<dbReference type="Proteomes" id="UP000291469">
    <property type="component" value="Chromosome"/>
</dbReference>
<dbReference type="InterPro" id="IPR050428">
    <property type="entry name" value="TCS_sensor_his_kinase"/>
</dbReference>
<keyword evidence="9" id="KW-0472">Membrane</keyword>
<evidence type="ECO:0000256" key="9">
    <source>
        <dbReference type="SAM" id="Phobius"/>
    </source>
</evidence>
<dbReference type="AlphaFoldDB" id="A0A411YJI7"/>
<feature type="transmembrane region" description="Helical" evidence="9">
    <location>
        <begin position="54"/>
        <end position="74"/>
    </location>
</feature>
<evidence type="ECO:0000313" key="11">
    <source>
        <dbReference type="EMBL" id="QBI21266.1"/>
    </source>
</evidence>
<comment type="catalytic activity">
    <reaction evidence="1">
        <text>ATP + protein L-histidine = ADP + protein N-phospho-L-histidine.</text>
        <dbReference type="EC" id="2.7.13.3"/>
    </reaction>
</comment>
<evidence type="ECO:0000256" key="6">
    <source>
        <dbReference type="ARBA" id="ARBA00022777"/>
    </source>
</evidence>
<evidence type="ECO:0000259" key="10">
    <source>
        <dbReference type="PROSITE" id="PS50109"/>
    </source>
</evidence>
<keyword evidence="4" id="KW-0808">Transferase</keyword>
<dbReference type="EMBL" id="CP036402">
    <property type="protein sequence ID" value="QBI21266.1"/>
    <property type="molecule type" value="Genomic_DNA"/>
</dbReference>
<dbReference type="Pfam" id="PF02518">
    <property type="entry name" value="HATPase_c"/>
    <property type="match status" value="1"/>
</dbReference>
<dbReference type="InterPro" id="IPR005467">
    <property type="entry name" value="His_kinase_dom"/>
</dbReference>
<dbReference type="SUPFAM" id="SSF55874">
    <property type="entry name" value="ATPase domain of HSP90 chaperone/DNA topoisomerase II/histidine kinase"/>
    <property type="match status" value="1"/>
</dbReference>
<evidence type="ECO:0000256" key="2">
    <source>
        <dbReference type="ARBA" id="ARBA00012438"/>
    </source>
</evidence>
<feature type="domain" description="Histidine kinase" evidence="10">
    <location>
        <begin position="216"/>
        <end position="414"/>
    </location>
</feature>
<accession>A0A411YJI7</accession>
<evidence type="ECO:0000313" key="12">
    <source>
        <dbReference type="Proteomes" id="UP000291469"/>
    </source>
</evidence>
<name>A0A411YJI7_9ACTN</name>
<dbReference type="GO" id="GO:0004673">
    <property type="term" value="F:protein histidine kinase activity"/>
    <property type="evidence" value="ECO:0007669"/>
    <property type="project" value="UniProtKB-EC"/>
</dbReference>
<keyword evidence="6" id="KW-0418">Kinase</keyword>
<gene>
    <name evidence="11" type="ORF">ER308_17945</name>
</gene>
<feature type="transmembrane region" description="Helical" evidence="9">
    <location>
        <begin position="165"/>
        <end position="183"/>
    </location>
</feature>
<evidence type="ECO:0000256" key="1">
    <source>
        <dbReference type="ARBA" id="ARBA00000085"/>
    </source>
</evidence>
<dbReference type="InterPro" id="IPR003594">
    <property type="entry name" value="HATPase_dom"/>
</dbReference>
<dbReference type="SMART" id="SM00387">
    <property type="entry name" value="HATPase_c"/>
    <property type="match status" value="1"/>
</dbReference>
<evidence type="ECO:0000256" key="5">
    <source>
        <dbReference type="ARBA" id="ARBA00022692"/>
    </source>
</evidence>
<evidence type="ECO:0000256" key="4">
    <source>
        <dbReference type="ARBA" id="ARBA00022679"/>
    </source>
</evidence>
<dbReference type="PANTHER" id="PTHR45436">
    <property type="entry name" value="SENSOR HISTIDINE KINASE YKOH"/>
    <property type="match status" value="1"/>
</dbReference>
<feature type="compositionally biased region" description="Basic and acidic residues" evidence="8">
    <location>
        <begin position="419"/>
        <end position="431"/>
    </location>
</feature>
<dbReference type="InterPro" id="IPR036890">
    <property type="entry name" value="HATPase_C_sf"/>
</dbReference>
<keyword evidence="3" id="KW-0597">Phosphoprotein</keyword>
<feature type="transmembrane region" description="Helical" evidence="9">
    <location>
        <begin position="114"/>
        <end position="144"/>
    </location>
</feature>
<evidence type="ECO:0000256" key="8">
    <source>
        <dbReference type="SAM" id="MobiDB-lite"/>
    </source>
</evidence>
<dbReference type="OrthoDB" id="9786919at2"/>
<feature type="transmembrane region" description="Helical" evidence="9">
    <location>
        <begin position="29"/>
        <end position="48"/>
    </location>
</feature>
<dbReference type="EC" id="2.7.13.3" evidence="2"/>
<dbReference type="Gene3D" id="3.30.565.10">
    <property type="entry name" value="Histidine kinase-like ATPase, C-terminal domain"/>
    <property type="match status" value="1"/>
</dbReference>
<proteinExistence type="predicted"/>
<evidence type="ECO:0000256" key="3">
    <source>
        <dbReference type="ARBA" id="ARBA00022553"/>
    </source>
</evidence>
<keyword evidence="5 9" id="KW-0812">Transmembrane</keyword>
<sequence>MRMAATSGWAARPTDWRLRAPDDVLLRRFGYVRAVGGAAWIVAVAVLWTLYGTAVWPLALGVPILAIVTAVYFARSLRYPRSLLATSLVADALVLAGAVAFFGGTGSGLVMLQAIVIVSAGLLLGPLSAVGFTTLAVALGFGLLGLEQVGVTPAFFHRPDLGARWPILVASCAGLVSVGYLAATYGGRLHELIVIAGAEADDWRAQGRRRRRYVGMAAEDVYARVGRLEQLADQLTAPVDEDERTQLAARLRVGLAEVGAGVEEVADAAELDRLRDSRPEPIALDRVVADCLDALAERLHEHRVTVDVPPTKVIGDARGARRIVFNLLENVADHTSAGTRVHVAARVRTWRCVLAVTDDGPGVGDDVDPFAAAGDGKIGLSLVRELCEELGAEVRHQRPKDGGARFLVAFRLAPQAAQSREEAGSRAETDGAVRAPTVSGPPDRPAARGSVDSDGDVLT</sequence>
<organism evidence="11 12">
    <name type="scientific">Egibacter rhizosphaerae</name>
    <dbReference type="NCBI Taxonomy" id="1670831"/>
    <lineage>
        <taxon>Bacteria</taxon>
        <taxon>Bacillati</taxon>
        <taxon>Actinomycetota</taxon>
        <taxon>Nitriliruptoria</taxon>
        <taxon>Egibacterales</taxon>
        <taxon>Egibacteraceae</taxon>
        <taxon>Egibacter</taxon>
    </lineage>
</organism>
<dbReference type="KEGG" id="erz:ER308_17945"/>
<feature type="region of interest" description="Disordered" evidence="8">
    <location>
        <begin position="416"/>
        <end position="459"/>
    </location>
</feature>
<dbReference type="PROSITE" id="PS50109">
    <property type="entry name" value="HIS_KIN"/>
    <property type="match status" value="1"/>
</dbReference>
<protein>
    <recommendedName>
        <fullName evidence="2">histidine kinase</fullName>
        <ecNumber evidence="2">2.7.13.3</ecNumber>
    </recommendedName>
</protein>
<dbReference type="PANTHER" id="PTHR45436:SF5">
    <property type="entry name" value="SENSOR HISTIDINE KINASE TRCS"/>
    <property type="match status" value="1"/>
</dbReference>
<evidence type="ECO:0000256" key="7">
    <source>
        <dbReference type="ARBA" id="ARBA00022989"/>
    </source>
</evidence>
<keyword evidence="12" id="KW-1185">Reference proteome</keyword>
<reference evidence="11 12" key="1">
    <citation type="submission" date="2019-01" db="EMBL/GenBank/DDBJ databases">
        <title>Egibacter rhizosphaerae EGI 80759T.</title>
        <authorList>
            <person name="Chen D.-D."/>
            <person name="Tian Y."/>
            <person name="Jiao J.-Y."/>
            <person name="Zhang X.-T."/>
            <person name="Zhang Y.-G."/>
            <person name="Zhang Y."/>
            <person name="Xiao M."/>
            <person name="Shu W.-S."/>
            <person name="Li W.-J."/>
        </authorList>
    </citation>
    <scope>NUCLEOTIDE SEQUENCE [LARGE SCALE GENOMIC DNA]</scope>
    <source>
        <strain evidence="11 12">EGI 80759</strain>
    </source>
</reference>
<keyword evidence="7 9" id="KW-1133">Transmembrane helix</keyword>